<dbReference type="Proteomes" id="UP000054359">
    <property type="component" value="Unassembled WGS sequence"/>
</dbReference>
<reference evidence="3 4" key="1">
    <citation type="submission" date="2013-11" db="EMBL/GenBank/DDBJ databases">
        <title>Genome sequencing of Stegodyphus mimosarum.</title>
        <authorList>
            <person name="Bechsgaard J."/>
        </authorList>
    </citation>
    <scope>NUCLEOTIDE SEQUENCE [LARGE SCALE GENOMIC DNA]</scope>
</reference>
<dbReference type="PANTHER" id="PTHR31353:SF1">
    <property type="entry name" value="PROTEIN FAM98B"/>
    <property type="match status" value="1"/>
</dbReference>
<feature type="compositionally biased region" description="Polar residues" evidence="2">
    <location>
        <begin position="340"/>
        <end position="362"/>
    </location>
</feature>
<dbReference type="OrthoDB" id="512356at2759"/>
<dbReference type="AlphaFoldDB" id="A0A087U2T8"/>
<feature type="non-terminal residue" evidence="3">
    <location>
        <position position="473"/>
    </location>
</feature>
<keyword evidence="4" id="KW-1185">Reference proteome</keyword>
<accession>A0A087U2T8</accession>
<protein>
    <submittedName>
        <fullName evidence="3">Protein FAM98A</fullName>
    </submittedName>
</protein>
<evidence type="ECO:0000256" key="1">
    <source>
        <dbReference type="ARBA" id="ARBA00007218"/>
    </source>
</evidence>
<dbReference type="STRING" id="407821.A0A087U2T8"/>
<dbReference type="Pfam" id="PF10239">
    <property type="entry name" value="DUF2465"/>
    <property type="match status" value="1"/>
</dbReference>
<organism evidence="3 4">
    <name type="scientific">Stegodyphus mimosarum</name>
    <name type="common">African social velvet spider</name>
    <dbReference type="NCBI Taxonomy" id="407821"/>
    <lineage>
        <taxon>Eukaryota</taxon>
        <taxon>Metazoa</taxon>
        <taxon>Ecdysozoa</taxon>
        <taxon>Arthropoda</taxon>
        <taxon>Chelicerata</taxon>
        <taxon>Arachnida</taxon>
        <taxon>Araneae</taxon>
        <taxon>Araneomorphae</taxon>
        <taxon>Entelegynae</taxon>
        <taxon>Eresoidea</taxon>
        <taxon>Eresidae</taxon>
        <taxon>Stegodyphus</taxon>
    </lineage>
</organism>
<dbReference type="PANTHER" id="PTHR31353">
    <property type="entry name" value="FAM98"/>
    <property type="match status" value="1"/>
</dbReference>
<evidence type="ECO:0000256" key="2">
    <source>
        <dbReference type="SAM" id="MobiDB-lite"/>
    </source>
</evidence>
<sequence length="473" mass="53341">MDQIVSYLSNLGYHGQTEKIVLEQAFSEGPPNMAFMHIVIWLSSELASLCDLESHVSPVSDEEEVETRAIGFLVEVSSLLKELCCPIKQLTRGSIESRLIESDDKRLAIMYLCTELQAAKILAQKKPKKKDPTMQIELIESNTAKELKDMLISLRFGKPPDTITPQQLFTEVEKKLKSLSHPLSPKEVVGELLFSGYLTEKQWFQLERLYKEIYQEYKARRNLLLTRLDVTVKSFCWAERLKNKSDEIMNIYNKKKSGLNVDPAVRISHILAAKADLAIIEKTSSASVRKNTTSDVNKVIIGSVPDRGGRPEEQQPPPPEVPSWQKSDSGFARGGGRPPTQHQKTQDPNPPKNTGFSRNYNDENSQVRSYNETHYKNENFNTGQTYTGGRNTDYNVPAYQPVQYCGQLGTPQFGFGGYLPAGDNFQQYGLQDGLNQFMPRPNRGGYGGPRSRGGYVDRGQSRGRLPSRRRGRN</sequence>
<comment type="similarity">
    <text evidence="1">Belongs to the FAM98 family.</text>
</comment>
<evidence type="ECO:0000313" key="4">
    <source>
        <dbReference type="Proteomes" id="UP000054359"/>
    </source>
</evidence>
<dbReference type="InterPro" id="IPR018797">
    <property type="entry name" value="FAM98"/>
</dbReference>
<dbReference type="OMA" id="DNMEFFL"/>
<proteinExistence type="inferred from homology"/>
<feature type="region of interest" description="Disordered" evidence="2">
    <location>
        <begin position="437"/>
        <end position="473"/>
    </location>
</feature>
<dbReference type="GO" id="GO:0072669">
    <property type="term" value="C:tRNA-splicing ligase complex"/>
    <property type="evidence" value="ECO:0007669"/>
    <property type="project" value="TreeGrafter"/>
</dbReference>
<feature type="region of interest" description="Disordered" evidence="2">
    <location>
        <begin position="297"/>
        <end position="362"/>
    </location>
</feature>
<dbReference type="EMBL" id="KK117881">
    <property type="protein sequence ID" value="KFM71677.1"/>
    <property type="molecule type" value="Genomic_DNA"/>
</dbReference>
<evidence type="ECO:0000313" key="3">
    <source>
        <dbReference type="EMBL" id="KFM71677.1"/>
    </source>
</evidence>
<gene>
    <name evidence="3" type="ORF">X975_06329</name>
</gene>
<name>A0A087U2T8_STEMI</name>